<evidence type="ECO:0000313" key="11">
    <source>
        <dbReference type="Ensembl" id="ENSMSIP00000032707.1"/>
    </source>
</evidence>
<dbReference type="InterPro" id="IPR056580">
    <property type="entry name" value="Ufl1_dom"/>
</dbReference>
<evidence type="ECO:0000256" key="2">
    <source>
        <dbReference type="ARBA" id="ARBA00019780"/>
    </source>
</evidence>
<dbReference type="GO" id="GO:0061666">
    <property type="term" value="F:UFM1 ligase activity"/>
    <property type="evidence" value="ECO:0007669"/>
    <property type="project" value="InterPro"/>
</dbReference>
<comment type="similarity">
    <text evidence="1">Belongs to the UFL1 family.</text>
</comment>
<dbReference type="AlphaFoldDB" id="A0A8C6I873"/>
<dbReference type="Pfam" id="PF25870">
    <property type="entry name" value="WHD_UFL1_5th"/>
    <property type="match status" value="1"/>
</dbReference>
<evidence type="ECO:0000259" key="10">
    <source>
        <dbReference type="Pfam" id="PF25041"/>
    </source>
</evidence>
<feature type="region of interest" description="Disordered" evidence="7">
    <location>
        <begin position="662"/>
        <end position="684"/>
    </location>
</feature>
<dbReference type="GeneTree" id="ENSGT00390000002112"/>
<name>A0A8C6I873_MUSSI</name>
<evidence type="ECO:0000256" key="6">
    <source>
        <dbReference type="ARBA" id="ARBA00046645"/>
    </source>
</evidence>
<dbReference type="GO" id="GO:0005789">
    <property type="term" value="C:endoplasmic reticulum membrane"/>
    <property type="evidence" value="ECO:0007669"/>
    <property type="project" value="TreeGrafter"/>
</dbReference>
<evidence type="ECO:0000259" key="9">
    <source>
        <dbReference type="Pfam" id="PF23659"/>
    </source>
</evidence>
<dbReference type="InterPro" id="IPR056579">
    <property type="entry name" value="Ufl1_N"/>
</dbReference>
<keyword evidence="3" id="KW-0808">Transferase</keyword>
<dbReference type="Ensembl" id="ENSMSIT00000041264.1">
    <property type="protein sequence ID" value="ENSMSIP00000032707.1"/>
    <property type="gene ID" value="ENSMSIG00000027364.1"/>
</dbReference>
<reference evidence="11" key="1">
    <citation type="submission" date="2025-08" db="UniProtKB">
        <authorList>
            <consortium name="Ensembl"/>
        </authorList>
    </citation>
    <scope>IDENTIFICATION</scope>
</reference>
<dbReference type="Pfam" id="PF23659">
    <property type="entry name" value="UFL1"/>
    <property type="match status" value="1"/>
</dbReference>
<reference evidence="11" key="2">
    <citation type="submission" date="2025-09" db="UniProtKB">
        <authorList>
            <consortium name="Ensembl"/>
        </authorList>
    </citation>
    <scope>IDENTIFICATION</scope>
</reference>
<evidence type="ECO:0000256" key="5">
    <source>
        <dbReference type="ARBA" id="ARBA00031516"/>
    </source>
</evidence>
<dbReference type="GO" id="GO:0034976">
    <property type="term" value="P:response to endoplasmic reticulum stress"/>
    <property type="evidence" value="ECO:0007669"/>
    <property type="project" value="TreeGrafter"/>
</dbReference>
<protein>
    <recommendedName>
        <fullName evidence="2">E3 UFM1-protein ligase 1</fullName>
    </recommendedName>
    <alternativeName>
        <fullName evidence="5">E3 UFM1-protein transferase 1</fullName>
    </alternativeName>
</protein>
<feature type="domain" description="E3 UFM1-protein ligase 1-like" evidence="9">
    <location>
        <begin position="457"/>
        <end position="574"/>
    </location>
</feature>
<keyword evidence="12" id="KW-1185">Reference proteome</keyword>
<dbReference type="Pfam" id="PF09743">
    <property type="entry name" value="E3_UFM1_ligase"/>
    <property type="match status" value="1"/>
</dbReference>
<feature type="domain" description="E3 UFM1-protein ligase 1-like N-terminal" evidence="8">
    <location>
        <begin position="5"/>
        <end position="204"/>
    </location>
</feature>
<dbReference type="InterPro" id="IPR018611">
    <property type="entry name" value="Ufl1"/>
</dbReference>
<accession>A0A8C6I873</accession>
<evidence type="ECO:0000256" key="3">
    <source>
        <dbReference type="ARBA" id="ARBA00022679"/>
    </source>
</evidence>
<dbReference type="PANTHER" id="PTHR31057">
    <property type="entry name" value="E3 UFM1-PROTEIN LIGASE 1"/>
    <property type="match status" value="1"/>
</dbReference>
<dbReference type="GO" id="GO:0032434">
    <property type="term" value="P:regulation of proteasomal ubiquitin-dependent protein catabolic process"/>
    <property type="evidence" value="ECO:0007669"/>
    <property type="project" value="TreeGrafter"/>
</dbReference>
<dbReference type="Pfam" id="PF25041">
    <property type="entry name" value="UFL1_C"/>
    <property type="match status" value="1"/>
</dbReference>
<feature type="region of interest" description="Disordered" evidence="7">
    <location>
        <begin position="330"/>
        <end position="393"/>
    </location>
</feature>
<comment type="subunit">
    <text evidence="6">Catalytic component of the UFM1 ribosome E3 ligase (UREL) complex, composed of UFL1, DDRGK1 and CDK5RAP3. Interacts with E2-like enzyme UFC1. Interacts with RELA. Interacts with NBN; promoting recruitment to double-strand breaks following DNA damage. Interacts (when phosphorylated) with YWHAG/14-3-3-gamma; sequestering UFL1 and preventing its association with PDCD1/PD-1 substrate.</text>
</comment>
<feature type="domain" description="E3 UFM1-protein ligase-like C-terminal" evidence="10">
    <location>
        <begin position="580"/>
        <end position="701"/>
    </location>
</feature>
<dbReference type="Proteomes" id="UP000694415">
    <property type="component" value="Unplaced"/>
</dbReference>
<evidence type="ECO:0000256" key="4">
    <source>
        <dbReference type="ARBA" id="ARBA00022786"/>
    </source>
</evidence>
<evidence type="ECO:0000256" key="1">
    <source>
        <dbReference type="ARBA" id="ARBA00010789"/>
    </source>
</evidence>
<evidence type="ECO:0000259" key="8">
    <source>
        <dbReference type="Pfam" id="PF09743"/>
    </source>
</evidence>
<keyword evidence="4" id="KW-0833">Ubl conjugation pathway</keyword>
<proteinExistence type="inferred from homology"/>
<dbReference type="GO" id="GO:1990592">
    <property type="term" value="P:protein K69-linked ufmylation"/>
    <property type="evidence" value="ECO:0007669"/>
    <property type="project" value="TreeGrafter"/>
</dbReference>
<dbReference type="InterPro" id="IPR056761">
    <property type="entry name" value="Ufl1-like_C"/>
</dbReference>
<organism evidence="11 12">
    <name type="scientific">Mus spicilegus</name>
    <name type="common">Mound-building mouse</name>
    <dbReference type="NCBI Taxonomy" id="10103"/>
    <lineage>
        <taxon>Eukaryota</taxon>
        <taxon>Metazoa</taxon>
        <taxon>Chordata</taxon>
        <taxon>Craniata</taxon>
        <taxon>Vertebrata</taxon>
        <taxon>Euteleostomi</taxon>
        <taxon>Mammalia</taxon>
        <taxon>Eutheria</taxon>
        <taxon>Euarchontoglires</taxon>
        <taxon>Glires</taxon>
        <taxon>Rodentia</taxon>
        <taxon>Myomorpha</taxon>
        <taxon>Muroidea</taxon>
        <taxon>Muridae</taxon>
        <taxon>Murinae</taxon>
        <taxon>Mus</taxon>
        <taxon>Mus</taxon>
    </lineage>
</organism>
<evidence type="ECO:0000256" key="7">
    <source>
        <dbReference type="SAM" id="MobiDB-lite"/>
    </source>
</evidence>
<evidence type="ECO:0000313" key="12">
    <source>
        <dbReference type="Proteomes" id="UP000694415"/>
    </source>
</evidence>
<dbReference type="PANTHER" id="PTHR31057:SF0">
    <property type="entry name" value="E3 UFM1-PROTEIN LIGASE 1"/>
    <property type="match status" value="1"/>
</dbReference>
<sequence>MSEVVINVDLTHIENRVSDIIKSEKHVQIVLGQLIDENYLDRLSEEVNDKLQESGQVTVSELCKAYDLPGDFLTQALTQRLGRIINGHLDLDNRGVIFTEAFVARHKARIRGLFSAITRPTPVNSLVSKYGFQEQLLYSVLEDLVSTGRLRGTVVGGRQDKAVFVPDIYSRTQSTWVDSFFRQNGYLEFDALSRLGIPDAVNYIKKRYKNTQLLFLKATCVGQGLVDQVEASVEEAISSGTWVDISPLLPSSLSVEDAAMLLQQVMRPFGKLASAIVFSDTVVVSEKFINDCTGLFSERMHQKAEKEMKNNPVHLITEEDLKQISILESVNTSKKDKKDERRKKATEGSGSVRGGGGGNAREYKIKKTKKKGRKDEDSDDESQSSHAGKKKPDITFMFQDEIEDCLRKHIQDVPEEFISELAEYLIKPLNKMYLEVVRSVFMSSTSASGTGRKRTIKDLQEEVSNLYNNIRLFEKGMKYFADDTQTALTKHLLKTVCTDITNLMFNFLASDFLMAVEEPAAITSDIRKKILSKLTEETKVALTKLHNSLNEKSIEDFLSCLDSATEACDIMVKKGDKKRERQILFQHRQALCEQLKVTEDPALILHLTSVLLFQFSTHSMLHAPGRCVPQIIAFLHNKIPEDQHTLLVKYQGLVVKQLVSQNKKTGQGEDPSSDELDKEQHDVTNATRKELQELSLSIKDLVLKCRKSSVTEE</sequence>